<evidence type="ECO:0000313" key="3">
    <source>
        <dbReference type="Proteomes" id="UP000187209"/>
    </source>
</evidence>
<keyword evidence="1" id="KW-0175">Coiled coil</keyword>
<evidence type="ECO:0000256" key="1">
    <source>
        <dbReference type="SAM" id="Coils"/>
    </source>
</evidence>
<protein>
    <submittedName>
        <fullName evidence="2">Uncharacterized protein</fullName>
    </submittedName>
</protein>
<reference evidence="2 3" key="1">
    <citation type="submission" date="2016-11" db="EMBL/GenBank/DDBJ databases">
        <title>The macronuclear genome of Stentor coeruleus: a giant cell with tiny introns.</title>
        <authorList>
            <person name="Slabodnick M."/>
            <person name="Ruby J.G."/>
            <person name="Reiff S.B."/>
            <person name="Swart E.C."/>
            <person name="Gosai S."/>
            <person name="Prabakaran S."/>
            <person name="Witkowska E."/>
            <person name="Larue G.E."/>
            <person name="Fisher S."/>
            <person name="Freeman R.M."/>
            <person name="Gunawardena J."/>
            <person name="Chu W."/>
            <person name="Stover N.A."/>
            <person name="Gregory B.D."/>
            <person name="Nowacki M."/>
            <person name="Derisi J."/>
            <person name="Roy S.W."/>
            <person name="Marshall W.F."/>
            <person name="Sood P."/>
        </authorList>
    </citation>
    <scope>NUCLEOTIDE SEQUENCE [LARGE SCALE GENOMIC DNA]</scope>
    <source>
        <strain evidence="2">WM001</strain>
    </source>
</reference>
<gene>
    <name evidence="2" type="ORF">SteCoe_18780</name>
</gene>
<feature type="coiled-coil region" evidence="1">
    <location>
        <begin position="21"/>
        <end position="59"/>
    </location>
</feature>
<comment type="caution">
    <text evidence="2">The sequence shown here is derived from an EMBL/GenBank/DDBJ whole genome shotgun (WGS) entry which is preliminary data.</text>
</comment>
<accession>A0A1R2BW50</accession>
<evidence type="ECO:0000313" key="2">
    <source>
        <dbReference type="EMBL" id="OMJ80877.1"/>
    </source>
</evidence>
<sequence>MSRCIWVWQGKISGEVSQIRLFLKEKEINATEEEFKRKEREIEKEIQKQLREIEKREKLIAESRDVAVKKSSCCVVF</sequence>
<dbReference type="Proteomes" id="UP000187209">
    <property type="component" value="Unassembled WGS sequence"/>
</dbReference>
<dbReference type="AlphaFoldDB" id="A0A1R2BW50"/>
<organism evidence="2 3">
    <name type="scientific">Stentor coeruleus</name>
    <dbReference type="NCBI Taxonomy" id="5963"/>
    <lineage>
        <taxon>Eukaryota</taxon>
        <taxon>Sar</taxon>
        <taxon>Alveolata</taxon>
        <taxon>Ciliophora</taxon>
        <taxon>Postciliodesmatophora</taxon>
        <taxon>Heterotrichea</taxon>
        <taxon>Heterotrichida</taxon>
        <taxon>Stentoridae</taxon>
        <taxon>Stentor</taxon>
    </lineage>
</organism>
<proteinExistence type="predicted"/>
<keyword evidence="3" id="KW-1185">Reference proteome</keyword>
<name>A0A1R2BW50_9CILI</name>
<dbReference type="EMBL" id="MPUH01000404">
    <property type="protein sequence ID" value="OMJ80877.1"/>
    <property type="molecule type" value="Genomic_DNA"/>
</dbReference>